<proteinExistence type="predicted"/>
<evidence type="ECO:0000256" key="1">
    <source>
        <dbReference type="SAM" id="MobiDB-lite"/>
    </source>
</evidence>
<dbReference type="AlphaFoldDB" id="W2N7Y8"/>
<evidence type="ECO:0000313" key="2">
    <source>
        <dbReference type="EMBL" id="ETM44665.1"/>
    </source>
</evidence>
<accession>W2N7Y8</accession>
<reference evidence="2" key="1">
    <citation type="submission" date="2013-11" db="EMBL/GenBank/DDBJ databases">
        <title>The Genome Sequence of Phytophthora parasitica IAC_01/95.</title>
        <authorList>
            <consortium name="The Broad Institute Genomics Platform"/>
            <person name="Russ C."/>
            <person name="Tyler B."/>
            <person name="Panabieres F."/>
            <person name="Shan W."/>
            <person name="Tripathy S."/>
            <person name="Grunwald N."/>
            <person name="Machado M."/>
            <person name="Johnson C.S."/>
            <person name="Arredondo F."/>
            <person name="Hong C."/>
            <person name="Coffey M."/>
            <person name="Young S.K."/>
            <person name="Zeng Q."/>
            <person name="Gargeya S."/>
            <person name="Fitzgerald M."/>
            <person name="Abouelleil A."/>
            <person name="Alvarado L."/>
            <person name="Chapman S.B."/>
            <person name="Gainer-Dewar J."/>
            <person name="Goldberg J."/>
            <person name="Griggs A."/>
            <person name="Gujja S."/>
            <person name="Hansen M."/>
            <person name="Howarth C."/>
            <person name="Imamovic A."/>
            <person name="Ireland A."/>
            <person name="Larimer J."/>
            <person name="McCowan C."/>
            <person name="Murphy C."/>
            <person name="Pearson M."/>
            <person name="Poon T.W."/>
            <person name="Priest M."/>
            <person name="Roberts A."/>
            <person name="Saif S."/>
            <person name="Shea T."/>
            <person name="Sykes S."/>
            <person name="Wortman J."/>
            <person name="Nusbaum C."/>
            <person name="Birren B."/>
        </authorList>
    </citation>
    <scope>NUCLEOTIDE SEQUENCE [LARGE SCALE GENOMIC DNA]</scope>
    <source>
        <strain evidence="2">IAC_01/95</strain>
    </source>
</reference>
<name>W2N7Y8_PHYNI</name>
<protein>
    <submittedName>
        <fullName evidence="2">Uncharacterized protein</fullName>
    </submittedName>
</protein>
<dbReference type="VEuPathDB" id="FungiDB:PPTG_10368"/>
<sequence length="138" mass="15436">ERETDWSECMVESAGAISTVRSCKRQGSAEPDLHQKEVPEFDKRQEKTDWGSGLPRIVRDAREVQDLITEKTEHDDDIDDSRGGKQESANDRLDDPAQPDESAQLSDGAPHYDGGENVGQPNNHRQSDQASYFSECMS</sequence>
<feature type="compositionally biased region" description="Polar residues" evidence="1">
    <location>
        <begin position="119"/>
        <end position="138"/>
    </location>
</feature>
<dbReference type="Proteomes" id="UP000054532">
    <property type="component" value="Unassembled WGS sequence"/>
</dbReference>
<dbReference type="VEuPathDB" id="FungiDB:PPTG_10008"/>
<feature type="compositionally biased region" description="Basic and acidic residues" evidence="1">
    <location>
        <begin position="57"/>
        <end position="95"/>
    </location>
</feature>
<dbReference type="EMBL" id="KI693292">
    <property type="protein sequence ID" value="ETM44665.1"/>
    <property type="molecule type" value="Genomic_DNA"/>
</dbReference>
<feature type="region of interest" description="Disordered" evidence="1">
    <location>
        <begin position="20"/>
        <end position="138"/>
    </location>
</feature>
<feature type="non-terminal residue" evidence="2">
    <location>
        <position position="1"/>
    </location>
</feature>
<gene>
    <name evidence="2" type="ORF">L914_10122</name>
</gene>
<organism evidence="2">
    <name type="scientific">Phytophthora nicotianae</name>
    <name type="common">Potato buckeye rot agent</name>
    <name type="synonym">Phytophthora parasitica</name>
    <dbReference type="NCBI Taxonomy" id="4792"/>
    <lineage>
        <taxon>Eukaryota</taxon>
        <taxon>Sar</taxon>
        <taxon>Stramenopiles</taxon>
        <taxon>Oomycota</taxon>
        <taxon>Peronosporomycetes</taxon>
        <taxon>Peronosporales</taxon>
        <taxon>Peronosporaceae</taxon>
        <taxon>Phytophthora</taxon>
    </lineage>
</organism>
<feature type="compositionally biased region" description="Basic and acidic residues" evidence="1">
    <location>
        <begin position="31"/>
        <end position="49"/>
    </location>
</feature>